<reference evidence="2 3" key="1">
    <citation type="journal article" date="2019" name="Sci. Rep.">
        <title>Orb-weaving spider Araneus ventricosus genome elucidates the spidroin gene catalogue.</title>
        <authorList>
            <person name="Kono N."/>
            <person name="Nakamura H."/>
            <person name="Ohtoshi R."/>
            <person name="Moran D.A.P."/>
            <person name="Shinohara A."/>
            <person name="Yoshida Y."/>
            <person name="Fujiwara M."/>
            <person name="Mori M."/>
            <person name="Tomita M."/>
            <person name="Arakawa K."/>
        </authorList>
    </citation>
    <scope>NUCLEOTIDE SEQUENCE [LARGE SCALE GENOMIC DNA]</scope>
</reference>
<comment type="caution">
    <text evidence="2">The sequence shown here is derived from an EMBL/GenBank/DDBJ whole genome shotgun (WGS) entry which is preliminary data.</text>
</comment>
<gene>
    <name evidence="2" type="ORF">AVEN_71516_1</name>
</gene>
<sequence length="154" mass="17892">MFFNLCKSSFLYLRYVINLFSAIKRTQLGGGLKLKHKFLGNYKVVKIKPHYRYDVAKVGSHEGPASTSASADHMKSWSDAVATYMRDIPNFIFKYLFVFFFFICIFQCSRDLTCRWPSDVGIVPVTARWRSDSHTVTALCHSESRGRRERRSEE</sequence>
<keyword evidence="3" id="KW-1185">Reference proteome</keyword>
<dbReference type="EMBL" id="BGPR01100728">
    <property type="protein sequence ID" value="GBM57143.1"/>
    <property type="molecule type" value="Genomic_DNA"/>
</dbReference>
<keyword evidence="1" id="KW-1133">Transmembrane helix</keyword>
<dbReference type="AlphaFoldDB" id="A0A4Y2GUD1"/>
<keyword evidence="1" id="KW-0472">Membrane</keyword>
<proteinExistence type="predicted"/>
<organism evidence="2 3">
    <name type="scientific">Araneus ventricosus</name>
    <name type="common">Orbweaver spider</name>
    <name type="synonym">Epeira ventricosa</name>
    <dbReference type="NCBI Taxonomy" id="182803"/>
    <lineage>
        <taxon>Eukaryota</taxon>
        <taxon>Metazoa</taxon>
        <taxon>Ecdysozoa</taxon>
        <taxon>Arthropoda</taxon>
        <taxon>Chelicerata</taxon>
        <taxon>Arachnida</taxon>
        <taxon>Araneae</taxon>
        <taxon>Araneomorphae</taxon>
        <taxon>Entelegynae</taxon>
        <taxon>Araneoidea</taxon>
        <taxon>Araneidae</taxon>
        <taxon>Araneus</taxon>
    </lineage>
</organism>
<protein>
    <submittedName>
        <fullName evidence="2">Uncharacterized protein</fullName>
    </submittedName>
</protein>
<evidence type="ECO:0000313" key="3">
    <source>
        <dbReference type="Proteomes" id="UP000499080"/>
    </source>
</evidence>
<name>A0A4Y2GUD1_ARAVE</name>
<accession>A0A4Y2GUD1</accession>
<evidence type="ECO:0000256" key="1">
    <source>
        <dbReference type="SAM" id="Phobius"/>
    </source>
</evidence>
<dbReference type="Proteomes" id="UP000499080">
    <property type="component" value="Unassembled WGS sequence"/>
</dbReference>
<dbReference type="OrthoDB" id="3863715at2759"/>
<keyword evidence="1" id="KW-0812">Transmembrane</keyword>
<feature type="transmembrane region" description="Helical" evidence="1">
    <location>
        <begin position="91"/>
        <end position="108"/>
    </location>
</feature>
<evidence type="ECO:0000313" key="2">
    <source>
        <dbReference type="EMBL" id="GBM57143.1"/>
    </source>
</evidence>